<gene>
    <name evidence="2" type="ORF">OLW01_05270</name>
</gene>
<feature type="domain" description="HDOD" evidence="1">
    <location>
        <begin position="13"/>
        <end position="206"/>
    </location>
</feature>
<evidence type="ECO:0000313" key="3">
    <source>
        <dbReference type="Proteomes" id="UP001163726"/>
    </source>
</evidence>
<dbReference type="InterPro" id="IPR013976">
    <property type="entry name" value="HDOD"/>
</dbReference>
<accession>A0ABY7APZ9</accession>
<dbReference type="RefSeq" id="WP_268075688.1">
    <property type="nucleotide sequence ID" value="NZ_CP109965.1"/>
</dbReference>
<dbReference type="SUPFAM" id="SSF109604">
    <property type="entry name" value="HD-domain/PDEase-like"/>
    <property type="match status" value="1"/>
</dbReference>
<reference evidence="2" key="1">
    <citation type="submission" date="2022-10" db="EMBL/GenBank/DDBJ databases">
        <title>Catenovulum adriacola sp. nov. isolated in the Harbour of Susak.</title>
        <authorList>
            <person name="Schoch T."/>
            <person name="Reich S.J."/>
            <person name="Stoeferle S."/>
            <person name="Flaiz M."/>
            <person name="Kazda M."/>
            <person name="Riedel C.U."/>
            <person name="Duerre P."/>
        </authorList>
    </citation>
    <scope>NUCLEOTIDE SEQUENCE</scope>
    <source>
        <strain evidence="2">TS8</strain>
    </source>
</reference>
<dbReference type="PANTHER" id="PTHR33525">
    <property type="match status" value="1"/>
</dbReference>
<keyword evidence="3" id="KW-1185">Reference proteome</keyword>
<protein>
    <submittedName>
        <fullName evidence="2">HDOD domain-containing protein</fullName>
    </submittedName>
</protein>
<dbReference type="PROSITE" id="PS51833">
    <property type="entry name" value="HDOD"/>
    <property type="match status" value="1"/>
</dbReference>
<evidence type="ECO:0000313" key="2">
    <source>
        <dbReference type="EMBL" id="WAJ71211.1"/>
    </source>
</evidence>
<dbReference type="EMBL" id="CP109965">
    <property type="protein sequence ID" value="WAJ71211.1"/>
    <property type="molecule type" value="Genomic_DNA"/>
</dbReference>
<name>A0ABY7APZ9_9ALTE</name>
<dbReference type="Proteomes" id="UP001163726">
    <property type="component" value="Chromosome"/>
</dbReference>
<evidence type="ECO:0000259" key="1">
    <source>
        <dbReference type="PROSITE" id="PS51833"/>
    </source>
</evidence>
<sequence>MKIDNYIAQADEICALPDTCIKIQALMEDETASIDDFATALSCDPLLTSHVLKLANSALYNFSFTIDTLAKAINALGIQAIYSLVLISGSVETLNKLNTQAIDTDRYWRVSINTALILKRLHANKNKKDAERLFMLGLLHNVGELIVCQITPDKAHQCEQYSANLLPKNKQLIELGFTYAELSSTIFENWRFPSDMVETIKLQHTPDDHLEAQWLHLASNMALISVHPELYTIDNLLDDYLLEKFDLCEEKLNDAIDWAHIGSFNLFSFMNPMDSTVY</sequence>
<dbReference type="PANTHER" id="PTHR33525:SF3">
    <property type="entry name" value="RIBONUCLEASE Y"/>
    <property type="match status" value="1"/>
</dbReference>
<dbReference type="InterPro" id="IPR052340">
    <property type="entry name" value="RNase_Y/CdgJ"/>
</dbReference>
<organism evidence="2 3">
    <name type="scientific">Catenovulum adriaticum</name>
    <dbReference type="NCBI Taxonomy" id="2984846"/>
    <lineage>
        <taxon>Bacteria</taxon>
        <taxon>Pseudomonadati</taxon>
        <taxon>Pseudomonadota</taxon>
        <taxon>Gammaproteobacteria</taxon>
        <taxon>Alteromonadales</taxon>
        <taxon>Alteromonadaceae</taxon>
        <taxon>Catenovulum</taxon>
    </lineage>
</organism>
<dbReference type="Gene3D" id="1.10.3210.10">
    <property type="entry name" value="Hypothetical protein af1432"/>
    <property type="match status" value="1"/>
</dbReference>
<dbReference type="Pfam" id="PF08668">
    <property type="entry name" value="HDOD"/>
    <property type="match status" value="1"/>
</dbReference>
<proteinExistence type="predicted"/>